<comment type="caution">
    <text evidence="3">The sequence shown here is derived from an EMBL/GenBank/DDBJ whole genome shotgun (WGS) entry which is preliminary data.</text>
</comment>
<proteinExistence type="predicted"/>
<dbReference type="InterPro" id="IPR008979">
    <property type="entry name" value="Galactose-bd-like_sf"/>
</dbReference>
<sequence>MKSIRHTLFLCFVLLSSITNAQSKWSSYHYSVDATKYQGKKFKFEAWVKSNGSEDNSATYLWVRVDKSNDEKGFSENMYKNPIKNSEWKKYSIEGTIDASAEKIFFGNWSMFNGDFYYDDVTLSILNSKNKWEKVYEEDFENQISTLKQGSGKPNVGVNDLYSSIVESLEKTPNGKYYLKITGKNISNFGQNKQVGKFADVNGIKLYYEIYGEGQPLLVLHGNGGDISNAGNFYPELMKKYKVIAVDSRGQGKSTDTDKPLTYDQMASDVNELLNILKIDSVNVWGQSDGGILSLLLAKDYPKKVRRALAFGANIQPDKSAIHEWSIDYEAEKIANPKTPEKERKLLVLMRDYPNFDFKELNKIKAPVLIMSGDRDFITLEHTVKMFQNIPNSHLCIIPGATHGASWEKQDLFLKLLYDFFDKPFVMPDTKSWIGNY</sequence>
<dbReference type="Proteomes" id="UP001500141">
    <property type="component" value="Unassembled WGS sequence"/>
</dbReference>
<feature type="signal peptide" evidence="1">
    <location>
        <begin position="1"/>
        <end position="21"/>
    </location>
</feature>
<evidence type="ECO:0000313" key="4">
    <source>
        <dbReference type="Proteomes" id="UP001500141"/>
    </source>
</evidence>
<feature type="chain" id="PRO_5046495789" description="AB hydrolase-1 domain-containing protein" evidence="1">
    <location>
        <begin position="22"/>
        <end position="437"/>
    </location>
</feature>
<dbReference type="PANTHER" id="PTHR43433:SF5">
    <property type="entry name" value="AB HYDROLASE-1 DOMAIN-CONTAINING PROTEIN"/>
    <property type="match status" value="1"/>
</dbReference>
<dbReference type="Pfam" id="PF00561">
    <property type="entry name" value="Abhydrolase_1"/>
    <property type="match status" value="1"/>
</dbReference>
<gene>
    <name evidence="3" type="ORF">GCM10023230_01020</name>
</gene>
<organism evidence="3 4">
    <name type="scientific">Flavobacterium hankyongi</name>
    <dbReference type="NCBI Taxonomy" id="1176532"/>
    <lineage>
        <taxon>Bacteria</taxon>
        <taxon>Pseudomonadati</taxon>
        <taxon>Bacteroidota</taxon>
        <taxon>Flavobacteriia</taxon>
        <taxon>Flavobacteriales</taxon>
        <taxon>Flavobacteriaceae</taxon>
        <taxon>Flavobacterium</taxon>
    </lineage>
</organism>
<dbReference type="InterPro" id="IPR000073">
    <property type="entry name" value="AB_hydrolase_1"/>
</dbReference>
<dbReference type="EMBL" id="BAABIP010000005">
    <property type="protein sequence ID" value="GAA4757160.1"/>
    <property type="molecule type" value="Genomic_DNA"/>
</dbReference>
<evidence type="ECO:0000313" key="3">
    <source>
        <dbReference type="EMBL" id="GAA4757160.1"/>
    </source>
</evidence>
<name>A0ABP8ZIG1_9FLAO</name>
<evidence type="ECO:0000259" key="2">
    <source>
        <dbReference type="Pfam" id="PF00561"/>
    </source>
</evidence>
<dbReference type="PANTHER" id="PTHR43433">
    <property type="entry name" value="HYDROLASE, ALPHA/BETA FOLD FAMILY PROTEIN"/>
    <property type="match status" value="1"/>
</dbReference>
<feature type="domain" description="AB hydrolase-1" evidence="2">
    <location>
        <begin position="216"/>
        <end position="323"/>
    </location>
</feature>
<dbReference type="SUPFAM" id="SSF49785">
    <property type="entry name" value="Galactose-binding domain-like"/>
    <property type="match status" value="1"/>
</dbReference>
<dbReference type="InterPro" id="IPR029058">
    <property type="entry name" value="AB_hydrolase_fold"/>
</dbReference>
<dbReference type="InterPro" id="IPR050471">
    <property type="entry name" value="AB_hydrolase"/>
</dbReference>
<dbReference type="SUPFAM" id="SSF53474">
    <property type="entry name" value="alpha/beta-Hydrolases"/>
    <property type="match status" value="1"/>
</dbReference>
<keyword evidence="4" id="KW-1185">Reference proteome</keyword>
<evidence type="ECO:0000256" key="1">
    <source>
        <dbReference type="SAM" id="SignalP"/>
    </source>
</evidence>
<dbReference type="Gene3D" id="2.60.120.260">
    <property type="entry name" value="Galactose-binding domain-like"/>
    <property type="match status" value="1"/>
</dbReference>
<keyword evidence="1" id="KW-0732">Signal</keyword>
<accession>A0ABP8ZIG1</accession>
<dbReference type="Gene3D" id="3.40.50.1820">
    <property type="entry name" value="alpha/beta hydrolase"/>
    <property type="match status" value="1"/>
</dbReference>
<protein>
    <recommendedName>
        <fullName evidence="2">AB hydrolase-1 domain-containing protein</fullName>
    </recommendedName>
</protein>
<reference evidence="4" key="1">
    <citation type="journal article" date="2019" name="Int. J. Syst. Evol. Microbiol.">
        <title>The Global Catalogue of Microorganisms (GCM) 10K type strain sequencing project: providing services to taxonomists for standard genome sequencing and annotation.</title>
        <authorList>
            <consortium name="The Broad Institute Genomics Platform"/>
            <consortium name="The Broad Institute Genome Sequencing Center for Infectious Disease"/>
            <person name="Wu L."/>
            <person name="Ma J."/>
        </authorList>
    </citation>
    <scope>NUCLEOTIDE SEQUENCE [LARGE SCALE GENOMIC DNA]</scope>
    <source>
        <strain evidence="4">JCM 18198</strain>
    </source>
</reference>
<dbReference type="RefSeq" id="WP_264542584.1">
    <property type="nucleotide sequence ID" value="NZ_BAABIP010000005.1"/>
</dbReference>